<evidence type="ECO:0000313" key="2">
    <source>
        <dbReference type="EMBL" id="ANP27570.1"/>
    </source>
</evidence>
<dbReference type="PATRIC" id="fig|1630135.4.peg.1022"/>
<sequence>MTLTTTVFVVILAAAIPLAIFVVLTVWVVGTVTSARRETATAIDGSNQLIVEHLSNITERLDRIEAQLSEIPE</sequence>
<name>A0A1B0ZI23_9MICO</name>
<dbReference type="RefSeq" id="WP_016664486.1">
    <property type="nucleotide sequence ID" value="NZ_CP012117.1"/>
</dbReference>
<accession>A0A1B0ZI23</accession>
<feature type="transmembrane region" description="Helical" evidence="1">
    <location>
        <begin position="6"/>
        <end position="29"/>
    </location>
</feature>
<dbReference type="Proteomes" id="UP000092596">
    <property type="component" value="Chromosome"/>
</dbReference>
<proteinExistence type="predicted"/>
<dbReference type="KEGG" id="dva:DAD186_10200"/>
<evidence type="ECO:0000256" key="1">
    <source>
        <dbReference type="SAM" id="Phobius"/>
    </source>
</evidence>
<dbReference type="AlphaFoldDB" id="A0A1B0ZI23"/>
<dbReference type="EMBL" id="CP012117">
    <property type="protein sequence ID" value="ANP27570.1"/>
    <property type="molecule type" value="Genomic_DNA"/>
</dbReference>
<protein>
    <submittedName>
        <fullName evidence="2">Uncharacterized protein</fullName>
    </submittedName>
</protein>
<evidence type="ECO:0000313" key="3">
    <source>
        <dbReference type="Proteomes" id="UP000092596"/>
    </source>
</evidence>
<reference evidence="2 3" key="1">
    <citation type="submission" date="2015-06" db="EMBL/GenBank/DDBJ databases">
        <title>Investigation of pathophysiology for high-risk pregnancy and development of treatment modality based on it.</title>
        <authorList>
            <person name="Kim B.-C."/>
            <person name="Lim S."/>
        </authorList>
    </citation>
    <scope>NUCLEOTIDE SEQUENCE [LARGE SCALE GENOMIC DNA]</scope>
    <source>
        <strain evidence="2 3">AD1-86</strain>
    </source>
</reference>
<organism evidence="2 3">
    <name type="scientific">Dermabacter vaginalis</name>
    <dbReference type="NCBI Taxonomy" id="1630135"/>
    <lineage>
        <taxon>Bacteria</taxon>
        <taxon>Bacillati</taxon>
        <taxon>Actinomycetota</taxon>
        <taxon>Actinomycetes</taxon>
        <taxon>Micrococcales</taxon>
        <taxon>Dermabacteraceae</taxon>
        <taxon>Dermabacter</taxon>
    </lineage>
</organism>
<keyword evidence="1" id="KW-1133">Transmembrane helix</keyword>
<gene>
    <name evidence="2" type="ORF">DAD186_10200</name>
</gene>
<keyword evidence="1" id="KW-0472">Membrane</keyword>
<keyword evidence="1" id="KW-0812">Transmembrane</keyword>